<gene>
    <name evidence="1" type="ORF">GCK32_008003</name>
</gene>
<evidence type="ECO:0000313" key="1">
    <source>
        <dbReference type="EMBL" id="KAK5976766.1"/>
    </source>
</evidence>
<dbReference type="EMBL" id="WIXE01011407">
    <property type="protein sequence ID" value="KAK5976766.1"/>
    <property type="molecule type" value="Genomic_DNA"/>
</dbReference>
<dbReference type="AlphaFoldDB" id="A0AAN8FCQ1"/>
<comment type="caution">
    <text evidence="1">The sequence shown here is derived from an EMBL/GenBank/DDBJ whole genome shotgun (WGS) entry which is preliminary data.</text>
</comment>
<name>A0AAN8FCQ1_TRICO</name>
<protein>
    <recommendedName>
        <fullName evidence="3">Peptidase A2 domain-containing protein</fullName>
    </recommendedName>
</protein>
<reference evidence="1 2" key="1">
    <citation type="submission" date="2019-10" db="EMBL/GenBank/DDBJ databases">
        <title>Assembly and Annotation for the nematode Trichostrongylus colubriformis.</title>
        <authorList>
            <person name="Martin J."/>
        </authorList>
    </citation>
    <scope>NUCLEOTIDE SEQUENCE [LARGE SCALE GENOMIC DNA]</scope>
    <source>
        <strain evidence="1">G859</strain>
        <tissue evidence="1">Whole worm</tissue>
    </source>
</reference>
<dbReference type="Proteomes" id="UP001331761">
    <property type="component" value="Unassembled WGS sequence"/>
</dbReference>
<sequence>MSEQDTVVLQAYKQSEVHKAGHIAVVLLVGSAQVFYGNGGLRELVVFLDTGSELSSIWDKPADELELPTVGNATLSISTFGSEKSVTKECEIVTLQLCDIEGGRHELRLHCGPYITGTIQQADLNKGDVDFISGGFNL</sequence>
<accession>A0AAN8FCQ1</accession>
<evidence type="ECO:0000313" key="2">
    <source>
        <dbReference type="Proteomes" id="UP001331761"/>
    </source>
</evidence>
<organism evidence="1 2">
    <name type="scientific">Trichostrongylus colubriformis</name>
    <name type="common">Black scour worm</name>
    <dbReference type="NCBI Taxonomy" id="6319"/>
    <lineage>
        <taxon>Eukaryota</taxon>
        <taxon>Metazoa</taxon>
        <taxon>Ecdysozoa</taxon>
        <taxon>Nematoda</taxon>
        <taxon>Chromadorea</taxon>
        <taxon>Rhabditida</taxon>
        <taxon>Rhabditina</taxon>
        <taxon>Rhabditomorpha</taxon>
        <taxon>Strongyloidea</taxon>
        <taxon>Trichostrongylidae</taxon>
        <taxon>Trichostrongylus</taxon>
    </lineage>
</organism>
<evidence type="ECO:0008006" key="3">
    <source>
        <dbReference type="Google" id="ProtNLM"/>
    </source>
</evidence>
<keyword evidence="2" id="KW-1185">Reference proteome</keyword>
<proteinExistence type="predicted"/>